<evidence type="ECO:0000256" key="6">
    <source>
        <dbReference type="ARBA" id="ARBA00023125"/>
    </source>
</evidence>
<name>A0A1X0VBQ4_LEUPS</name>
<proteinExistence type="predicted"/>
<dbReference type="GO" id="GO:0005524">
    <property type="term" value="F:ATP binding"/>
    <property type="evidence" value="ECO:0007669"/>
    <property type="project" value="UniProtKB-KW"/>
</dbReference>
<dbReference type="EMBL" id="MPLS01000040">
    <property type="protein sequence ID" value="ORI97177.1"/>
    <property type="molecule type" value="Genomic_DNA"/>
</dbReference>
<evidence type="ECO:0000313" key="10">
    <source>
        <dbReference type="Proteomes" id="UP000192288"/>
    </source>
</evidence>
<dbReference type="InterPro" id="IPR038726">
    <property type="entry name" value="PDDEXK_AddAB-type"/>
</dbReference>
<keyword evidence="6" id="KW-0238">DNA-binding</keyword>
<gene>
    <name evidence="9" type="ORF">BMR96_08650</name>
</gene>
<dbReference type="InterPro" id="IPR011604">
    <property type="entry name" value="PDDEXK-like_dom_sf"/>
</dbReference>
<accession>A0A1X0VBQ4</accession>
<dbReference type="Proteomes" id="UP000192288">
    <property type="component" value="Unassembled WGS sequence"/>
</dbReference>
<evidence type="ECO:0000256" key="4">
    <source>
        <dbReference type="ARBA" id="ARBA00022806"/>
    </source>
</evidence>
<evidence type="ECO:0000259" key="8">
    <source>
        <dbReference type="Pfam" id="PF12705"/>
    </source>
</evidence>
<dbReference type="Pfam" id="PF12705">
    <property type="entry name" value="PDDEXK_1"/>
    <property type="match status" value="1"/>
</dbReference>
<keyword evidence="4" id="KW-0347">Helicase</keyword>
<keyword evidence="3" id="KW-0378">Hydrolase</keyword>
<protein>
    <recommendedName>
        <fullName evidence="8">PD-(D/E)XK endonuclease-like domain-containing protein</fullName>
    </recommendedName>
</protein>
<evidence type="ECO:0000256" key="5">
    <source>
        <dbReference type="ARBA" id="ARBA00022840"/>
    </source>
</evidence>
<dbReference type="STRING" id="33968.BMS77_09020"/>
<evidence type="ECO:0000256" key="2">
    <source>
        <dbReference type="ARBA" id="ARBA00022763"/>
    </source>
</evidence>
<dbReference type="GO" id="GO:0003677">
    <property type="term" value="F:DNA binding"/>
    <property type="evidence" value="ECO:0007669"/>
    <property type="project" value="UniProtKB-KW"/>
</dbReference>
<evidence type="ECO:0000256" key="3">
    <source>
        <dbReference type="ARBA" id="ARBA00022801"/>
    </source>
</evidence>
<dbReference type="Gene3D" id="3.90.320.10">
    <property type="match status" value="1"/>
</dbReference>
<dbReference type="GO" id="GO:0004386">
    <property type="term" value="F:helicase activity"/>
    <property type="evidence" value="ECO:0007669"/>
    <property type="project" value="UniProtKB-KW"/>
</dbReference>
<feature type="domain" description="PD-(D/E)XK endonuclease-like" evidence="8">
    <location>
        <begin position="19"/>
        <end position="213"/>
    </location>
</feature>
<dbReference type="GO" id="GO:0006281">
    <property type="term" value="P:DNA repair"/>
    <property type="evidence" value="ECO:0007669"/>
    <property type="project" value="UniProtKB-KW"/>
</dbReference>
<keyword evidence="7" id="KW-0234">DNA repair</keyword>
<keyword evidence="5" id="KW-0067">ATP-binding</keyword>
<keyword evidence="1" id="KW-0547">Nucleotide-binding</keyword>
<dbReference type="RefSeq" id="WP_080519528.1">
    <property type="nucleotide sequence ID" value="NZ_MPLS01000040.1"/>
</dbReference>
<evidence type="ECO:0000256" key="1">
    <source>
        <dbReference type="ARBA" id="ARBA00022741"/>
    </source>
</evidence>
<reference evidence="9 10" key="1">
    <citation type="journal article" date="2017" name="Front. Microbiol.">
        <title>Genomic Characterization of Dairy Associated Leuconostoc Species and Diversity of Leuconostocs in Undefined Mixed Mesophilic Starter Cultures.</title>
        <authorList>
            <person name="Frantzen C.A."/>
            <person name="Kot W."/>
            <person name="Pedersen T.B."/>
            <person name="Ardo Y.M."/>
            <person name="Broadbent J.R."/>
            <person name="Neve H."/>
            <person name="Hansen L.H."/>
            <person name="Dal Bello F."/>
            <person name="Ostlie H.M."/>
            <person name="Kleppen H.P."/>
            <person name="Vogensen F.K."/>
            <person name="Holo H."/>
        </authorList>
    </citation>
    <scope>NUCLEOTIDE SEQUENCE [LARGE SCALE GENOMIC DNA]</scope>
    <source>
        <strain evidence="9 10">LMGCF08</strain>
    </source>
</reference>
<evidence type="ECO:0000256" key="7">
    <source>
        <dbReference type="ARBA" id="ARBA00023204"/>
    </source>
</evidence>
<evidence type="ECO:0000313" key="9">
    <source>
        <dbReference type="EMBL" id="ORI97177.1"/>
    </source>
</evidence>
<organism evidence="9 10">
    <name type="scientific">Leuconostoc pseudomesenteroides</name>
    <dbReference type="NCBI Taxonomy" id="33968"/>
    <lineage>
        <taxon>Bacteria</taxon>
        <taxon>Bacillati</taxon>
        <taxon>Bacillota</taxon>
        <taxon>Bacilli</taxon>
        <taxon>Lactobacillales</taxon>
        <taxon>Lactobacillaceae</taxon>
        <taxon>Leuconostoc</taxon>
    </lineage>
</organism>
<dbReference type="AlphaFoldDB" id="A0A1X0VBQ4"/>
<dbReference type="GO" id="GO:0016787">
    <property type="term" value="F:hydrolase activity"/>
    <property type="evidence" value="ECO:0007669"/>
    <property type="project" value="UniProtKB-KW"/>
</dbReference>
<comment type="caution">
    <text evidence="9">The sequence shown here is derived from an EMBL/GenBank/DDBJ whole genome shotgun (WGS) entry which is preliminary data.</text>
</comment>
<keyword evidence="2" id="KW-0227">DNA damage</keyword>
<sequence length="252" mass="28778">MENDLKKVIQKAIDLNVQRMSPTRARKFSENPARALYDLTGDYPWWTGDNKALDYGTIVHTYAENGTLDDLPEKTLERVKSKRVGLLSWTNEAVKVGQSLSEYFDNIKGEKIYEQELTISNDDGSRFHGFADVINDDDGDVSVYDIKTLQSMEFDKWIQREWAPDSLEQYIKQIAFYALVLGTEKATLVFIKKSDKTPFIHEYTLSQGELKQAQLDVLYEMKSALEIARGHGNPAAINDGSEWAYHYFGGKI</sequence>